<evidence type="ECO:0000313" key="2">
    <source>
        <dbReference type="Proteomes" id="UP000814033"/>
    </source>
</evidence>
<reference evidence="1" key="2">
    <citation type="journal article" date="2022" name="New Phytol.">
        <title>Evolutionary transition to the ectomycorrhizal habit in the genomes of a hyperdiverse lineage of mushroom-forming fungi.</title>
        <authorList>
            <person name="Looney B."/>
            <person name="Miyauchi S."/>
            <person name="Morin E."/>
            <person name="Drula E."/>
            <person name="Courty P.E."/>
            <person name="Kohler A."/>
            <person name="Kuo A."/>
            <person name="LaButti K."/>
            <person name="Pangilinan J."/>
            <person name="Lipzen A."/>
            <person name="Riley R."/>
            <person name="Andreopoulos W."/>
            <person name="He G."/>
            <person name="Johnson J."/>
            <person name="Nolan M."/>
            <person name="Tritt A."/>
            <person name="Barry K.W."/>
            <person name="Grigoriev I.V."/>
            <person name="Nagy L.G."/>
            <person name="Hibbett D."/>
            <person name="Henrissat B."/>
            <person name="Matheny P.B."/>
            <person name="Labbe J."/>
            <person name="Martin F.M."/>
        </authorList>
    </citation>
    <scope>NUCLEOTIDE SEQUENCE</scope>
    <source>
        <strain evidence="1">FP105234-sp</strain>
    </source>
</reference>
<reference evidence="1" key="1">
    <citation type="submission" date="2021-02" db="EMBL/GenBank/DDBJ databases">
        <authorList>
            <consortium name="DOE Joint Genome Institute"/>
            <person name="Ahrendt S."/>
            <person name="Looney B.P."/>
            <person name="Miyauchi S."/>
            <person name="Morin E."/>
            <person name="Drula E."/>
            <person name="Courty P.E."/>
            <person name="Chicoki N."/>
            <person name="Fauchery L."/>
            <person name="Kohler A."/>
            <person name="Kuo A."/>
            <person name="Labutti K."/>
            <person name="Pangilinan J."/>
            <person name="Lipzen A."/>
            <person name="Riley R."/>
            <person name="Andreopoulos W."/>
            <person name="He G."/>
            <person name="Johnson J."/>
            <person name="Barry K.W."/>
            <person name="Grigoriev I.V."/>
            <person name="Nagy L."/>
            <person name="Hibbett D."/>
            <person name="Henrissat B."/>
            <person name="Matheny P.B."/>
            <person name="Labbe J."/>
            <person name="Martin F."/>
        </authorList>
    </citation>
    <scope>NUCLEOTIDE SEQUENCE</scope>
    <source>
        <strain evidence="1">FP105234-sp</strain>
    </source>
</reference>
<gene>
    <name evidence="1" type="ORF">FA95DRAFT_1560847</name>
</gene>
<accession>A0ACB8RQ80</accession>
<dbReference type="Proteomes" id="UP000814033">
    <property type="component" value="Unassembled WGS sequence"/>
</dbReference>
<protein>
    <submittedName>
        <fullName evidence="1">Uncharacterized protein</fullName>
    </submittedName>
</protein>
<dbReference type="EMBL" id="MU275942">
    <property type="protein sequence ID" value="KAI0045796.1"/>
    <property type="molecule type" value="Genomic_DNA"/>
</dbReference>
<proteinExistence type="predicted"/>
<organism evidence="1 2">
    <name type="scientific">Auriscalpium vulgare</name>
    <dbReference type="NCBI Taxonomy" id="40419"/>
    <lineage>
        <taxon>Eukaryota</taxon>
        <taxon>Fungi</taxon>
        <taxon>Dikarya</taxon>
        <taxon>Basidiomycota</taxon>
        <taxon>Agaricomycotina</taxon>
        <taxon>Agaricomycetes</taxon>
        <taxon>Russulales</taxon>
        <taxon>Auriscalpiaceae</taxon>
        <taxon>Auriscalpium</taxon>
    </lineage>
</organism>
<sequence length="468" mass="51865">MSLLTTILTFPFHVLTSILRFLFQTLRIPIPSIPLPFSSLSFYRPLPASDPYSVADRWVRALEDETGAQCLSRTSATAEPGSSTGSELRQRHPAARLTLPDFMLSSYEDALKACQTESRVGCIVLVSDEHDDVPDFKRHTLTDPAFVDVLHKNNFIVWGGDVREREAWSAARKLQATTYPFVAFVALQPPRPTLSGTRPSSQAAALTILSRHQGPPANTTSARTLTDHINTQLLPRVGPFLARLRAQQREREAERALRAEQDRAFHESARRDAEKAAMRAAEEKAAEEARREEERRAREAEERRRSLEARRTGWRRTARAALIGTEATGADALRVVLRLPDGQRLIRAFAPSTDVGALYAFVDEHFHPSPGPKDNDDAMLDSVQEGPLKEMVDEAGGADAWWGFKLFLAYPRSEVVWTSDAALGDVKGLERGGQVVVEPVAGQANGKAAEREKKSDGDDDGYDTEDSE</sequence>
<comment type="caution">
    <text evidence="1">The sequence shown here is derived from an EMBL/GenBank/DDBJ whole genome shotgun (WGS) entry which is preliminary data.</text>
</comment>
<keyword evidence="2" id="KW-1185">Reference proteome</keyword>
<evidence type="ECO:0000313" key="1">
    <source>
        <dbReference type="EMBL" id="KAI0045796.1"/>
    </source>
</evidence>
<name>A0ACB8RQ80_9AGAM</name>